<dbReference type="AlphaFoldDB" id="A0A4U5MI79"/>
<organism evidence="1 2">
    <name type="scientific">Steinernema carpocapsae</name>
    <name type="common">Entomopathogenic nematode</name>
    <dbReference type="NCBI Taxonomy" id="34508"/>
    <lineage>
        <taxon>Eukaryota</taxon>
        <taxon>Metazoa</taxon>
        <taxon>Ecdysozoa</taxon>
        <taxon>Nematoda</taxon>
        <taxon>Chromadorea</taxon>
        <taxon>Rhabditida</taxon>
        <taxon>Tylenchina</taxon>
        <taxon>Panagrolaimomorpha</taxon>
        <taxon>Strongyloidoidea</taxon>
        <taxon>Steinernematidae</taxon>
        <taxon>Steinernema</taxon>
    </lineage>
</organism>
<evidence type="ECO:0000313" key="2">
    <source>
        <dbReference type="Proteomes" id="UP000298663"/>
    </source>
</evidence>
<name>A0A4U5MI79_STECR</name>
<gene>
    <name evidence="1" type="ORF">L596_021286</name>
</gene>
<evidence type="ECO:0000313" key="1">
    <source>
        <dbReference type="EMBL" id="TKR69086.1"/>
    </source>
</evidence>
<protein>
    <submittedName>
        <fullName evidence="1">Uncharacterized protein</fullName>
    </submittedName>
</protein>
<reference evidence="1 2" key="2">
    <citation type="journal article" date="2019" name="G3 (Bethesda)">
        <title>Hybrid Assembly of the Genome of the Entomopathogenic Nematode Steinernema carpocapsae Identifies the X-Chromosome.</title>
        <authorList>
            <person name="Serra L."/>
            <person name="Macchietto M."/>
            <person name="Macias-Munoz A."/>
            <person name="McGill C.J."/>
            <person name="Rodriguez I.M."/>
            <person name="Rodriguez B."/>
            <person name="Murad R."/>
            <person name="Mortazavi A."/>
        </authorList>
    </citation>
    <scope>NUCLEOTIDE SEQUENCE [LARGE SCALE GENOMIC DNA]</scope>
    <source>
        <strain evidence="1 2">ALL</strain>
    </source>
</reference>
<accession>A0A4U5MI79</accession>
<keyword evidence="2" id="KW-1185">Reference proteome</keyword>
<proteinExistence type="predicted"/>
<dbReference type="EMBL" id="AZBU02000007">
    <property type="protein sequence ID" value="TKR69086.1"/>
    <property type="molecule type" value="Genomic_DNA"/>
</dbReference>
<sequence>MLSNEKRIRLSSFRALFVSAIFIETSCLGFEMLREAHQVLAEFLRGAKEMVTVQMPWTMKDKDSEVSLLQISEFQF</sequence>
<dbReference type="Proteomes" id="UP000298663">
    <property type="component" value="Unassembled WGS sequence"/>
</dbReference>
<comment type="caution">
    <text evidence="1">The sequence shown here is derived from an EMBL/GenBank/DDBJ whole genome shotgun (WGS) entry which is preliminary data.</text>
</comment>
<reference evidence="1 2" key="1">
    <citation type="journal article" date="2015" name="Genome Biol.">
        <title>Comparative genomics of Steinernema reveals deeply conserved gene regulatory networks.</title>
        <authorList>
            <person name="Dillman A.R."/>
            <person name="Macchietto M."/>
            <person name="Porter C.F."/>
            <person name="Rogers A."/>
            <person name="Williams B."/>
            <person name="Antoshechkin I."/>
            <person name="Lee M.M."/>
            <person name="Goodwin Z."/>
            <person name="Lu X."/>
            <person name="Lewis E.E."/>
            <person name="Goodrich-Blair H."/>
            <person name="Stock S.P."/>
            <person name="Adams B.J."/>
            <person name="Sternberg P.W."/>
            <person name="Mortazavi A."/>
        </authorList>
    </citation>
    <scope>NUCLEOTIDE SEQUENCE [LARGE SCALE GENOMIC DNA]</scope>
    <source>
        <strain evidence="1 2">ALL</strain>
    </source>
</reference>